<proteinExistence type="predicted"/>
<evidence type="ECO:0000313" key="3">
    <source>
        <dbReference type="Proteomes" id="UP001059610"/>
    </source>
</evidence>
<keyword evidence="3" id="KW-1185">Reference proteome</keyword>
<name>A0ABQ5LHJ3_9GAMM</name>
<comment type="caution">
    <text evidence="2">The sequence shown here is derived from an EMBL/GenBank/DDBJ whole genome shotgun (WGS) entry which is preliminary data.</text>
</comment>
<dbReference type="Pfam" id="PF23961">
    <property type="entry name" value="Phage_tail_terminator_9"/>
    <property type="match status" value="1"/>
</dbReference>
<protein>
    <recommendedName>
        <fullName evidence="1">Phage neck terminator protein gp12-like domain-containing protein</fullName>
    </recommendedName>
</protein>
<dbReference type="RefSeq" id="WP_047780230.1">
    <property type="nucleotide sequence ID" value="NZ_BRLJ01000003.1"/>
</dbReference>
<evidence type="ECO:0000313" key="2">
    <source>
        <dbReference type="EMBL" id="GKX63040.1"/>
    </source>
</evidence>
<sequence>MATIIEQQLKSLLQPLLDANLIIKGETVPQEPYAELSTVSCTALGMSDEVDRNVSDDGYLIVRGQRRAEIAIHYYGGDVAEQLSKINDGLRKVSVSEQFQLAQIGIEGSAQLKTEMKEDAQWTPNSETYLSFFIHYSVIIKDAVSVIDNVQATSDGSKTIFNLTR</sequence>
<dbReference type="InterPro" id="IPR057087">
    <property type="entry name" value="Gp12-like"/>
</dbReference>
<organism evidence="2 3">
    <name type="scientific">Pragia fontium</name>
    <dbReference type="NCBI Taxonomy" id="82985"/>
    <lineage>
        <taxon>Bacteria</taxon>
        <taxon>Pseudomonadati</taxon>
        <taxon>Pseudomonadota</taxon>
        <taxon>Gammaproteobacteria</taxon>
        <taxon>Enterobacterales</taxon>
        <taxon>Budviciaceae</taxon>
        <taxon>Pragia</taxon>
    </lineage>
</organism>
<accession>A0ABQ5LHJ3</accession>
<dbReference type="Proteomes" id="UP001059610">
    <property type="component" value="Unassembled WGS sequence"/>
</dbReference>
<gene>
    <name evidence="2" type="ORF">SOASR032_16090</name>
</gene>
<feature type="domain" description="Phage neck terminator protein gp12-like" evidence="1">
    <location>
        <begin position="5"/>
        <end position="153"/>
    </location>
</feature>
<dbReference type="EMBL" id="BRLJ01000003">
    <property type="protein sequence ID" value="GKX63040.1"/>
    <property type="molecule type" value="Genomic_DNA"/>
</dbReference>
<reference evidence="2" key="1">
    <citation type="submission" date="2022-06" db="EMBL/GenBank/DDBJ databases">
        <title>Draft genome sequences of Pragia fontium str. JCM24417.</title>
        <authorList>
            <person name="Wakabayashi Y."/>
            <person name="Kojima K."/>
        </authorList>
    </citation>
    <scope>NUCLEOTIDE SEQUENCE</scope>
    <source>
        <strain evidence="2">JCM 24417</strain>
    </source>
</reference>
<evidence type="ECO:0000259" key="1">
    <source>
        <dbReference type="Pfam" id="PF23961"/>
    </source>
</evidence>